<dbReference type="RefSeq" id="WP_099391997.1">
    <property type="nucleotide sequence ID" value="NZ_PDYF01000011.1"/>
</dbReference>
<keyword evidence="2" id="KW-0732">Signal</keyword>
<evidence type="ECO:0000256" key="2">
    <source>
        <dbReference type="SAM" id="SignalP"/>
    </source>
</evidence>
<feature type="region of interest" description="Disordered" evidence="1">
    <location>
        <begin position="29"/>
        <end position="51"/>
    </location>
</feature>
<feature type="signal peptide" evidence="2">
    <location>
        <begin position="1"/>
        <end position="20"/>
    </location>
</feature>
<organism evidence="3 4">
    <name type="scientific">Pseudobutyrivibrio ruminis</name>
    <dbReference type="NCBI Taxonomy" id="46206"/>
    <lineage>
        <taxon>Bacteria</taxon>
        <taxon>Bacillati</taxon>
        <taxon>Bacillota</taxon>
        <taxon>Clostridia</taxon>
        <taxon>Lachnospirales</taxon>
        <taxon>Lachnospiraceae</taxon>
        <taxon>Pseudobutyrivibrio</taxon>
    </lineage>
</organism>
<comment type="caution">
    <text evidence="3">The sequence shown here is derived from an EMBL/GenBank/DDBJ whole genome shotgun (WGS) entry which is preliminary data.</text>
</comment>
<feature type="chain" id="PRO_5038873195" evidence="2">
    <location>
        <begin position="21"/>
        <end position="264"/>
    </location>
</feature>
<reference evidence="3 4" key="1">
    <citation type="submission" date="2017-10" db="EMBL/GenBank/DDBJ databases">
        <title>Resolving the taxonomy of Roseburia spp., Eubacterium rectale and Agathobacter spp. through phylogenomic analysis.</title>
        <authorList>
            <person name="Sheridan P.O."/>
            <person name="Walker A.W."/>
            <person name="Duncan S.H."/>
            <person name="Scott K.P."/>
            <person name="Toole P.W.O."/>
            <person name="Luis P."/>
            <person name="Flint H.J."/>
        </authorList>
    </citation>
    <scope>NUCLEOTIDE SEQUENCE [LARGE SCALE GENOMIC DNA]</scope>
    <source>
        <strain evidence="3 4">JK626</strain>
    </source>
</reference>
<evidence type="ECO:0000256" key="1">
    <source>
        <dbReference type="SAM" id="MobiDB-lite"/>
    </source>
</evidence>
<evidence type="ECO:0000313" key="4">
    <source>
        <dbReference type="Proteomes" id="UP000225889"/>
    </source>
</evidence>
<dbReference type="Proteomes" id="UP000225889">
    <property type="component" value="Unassembled WGS sequence"/>
</dbReference>
<feature type="compositionally biased region" description="Acidic residues" evidence="1">
    <location>
        <begin position="41"/>
        <end position="51"/>
    </location>
</feature>
<protein>
    <submittedName>
        <fullName evidence="3">Uncharacterized protein</fullName>
    </submittedName>
</protein>
<accession>A0A2G3DW59</accession>
<proteinExistence type="predicted"/>
<dbReference type="AlphaFoldDB" id="A0A2G3DW59"/>
<gene>
    <name evidence="3" type="ORF">CSX01_08050</name>
</gene>
<evidence type="ECO:0000313" key="3">
    <source>
        <dbReference type="EMBL" id="PHU35268.1"/>
    </source>
</evidence>
<dbReference type="EMBL" id="PDYF01000011">
    <property type="protein sequence ID" value="PHU35268.1"/>
    <property type="molecule type" value="Genomic_DNA"/>
</dbReference>
<dbReference type="PROSITE" id="PS51257">
    <property type="entry name" value="PROKAR_LIPOPROTEIN"/>
    <property type="match status" value="1"/>
</dbReference>
<sequence>MKKRLLSFILLGTVCFSFVACGQKSKQADSDKAEETATEASSDDEAEKVEEDADAVVEVIEGYSHTPEYDEALANADVYGGTDGKTYDDYKSAYTAAIADVEANSPQYSFTYSLIYVNEDDIPELVCNSNDETFGVYLISYHEGSLNYALTSGTEFTYIEKENIVDNTGIVLGAYYDNLLAIRDGQWVLLGYGEKGTSDPWAEDSFDENGEPIVDTWTWDDDYLKNDADYNATLELYYASDYAKSVDNYVSKDEILKQINGEQE</sequence>
<reference evidence="3 4" key="2">
    <citation type="submission" date="2017-10" db="EMBL/GenBank/DDBJ databases">
        <authorList>
            <person name="Banno H."/>
            <person name="Chua N.-H."/>
        </authorList>
    </citation>
    <scope>NUCLEOTIDE SEQUENCE [LARGE SCALE GENOMIC DNA]</scope>
    <source>
        <strain evidence="3 4">JK626</strain>
    </source>
</reference>
<name>A0A2G3DW59_9FIRM</name>